<organism evidence="2 4">
    <name type="scientific">Phytophthora infestans</name>
    <name type="common">Potato late blight agent</name>
    <name type="synonym">Botrytis infestans</name>
    <dbReference type="NCBI Taxonomy" id="4787"/>
    <lineage>
        <taxon>Eukaryota</taxon>
        <taxon>Sar</taxon>
        <taxon>Stramenopiles</taxon>
        <taxon>Oomycota</taxon>
        <taxon>Peronosporomycetes</taxon>
        <taxon>Peronosporales</taxon>
        <taxon>Peronosporaceae</taxon>
        <taxon>Phytophthora</taxon>
    </lineage>
</organism>
<keyword evidence="4" id="KW-1185">Reference proteome</keyword>
<sequence>MARKRMKVPSGERSTLSPTQRSTLIEVVSGALDNGAQIPWRNMVESSEFANLTYATLRREGKAVLRQLRQQGKVPIQAQSGPVNRRADEAEQALTEPKSFEDNEHVNELEALVVQKDDIIADRNRQIKALKQELNAVVSEAGEQFLEGEKLQKQVESLHHCISELSAIIAGKDVLLAEASAHYDKLKERIRQLVSE</sequence>
<evidence type="ECO:0000256" key="1">
    <source>
        <dbReference type="SAM" id="MobiDB-lite"/>
    </source>
</evidence>
<dbReference type="EMBL" id="JAACNO010002332">
    <property type="protein sequence ID" value="KAF4134189.1"/>
    <property type="molecule type" value="Genomic_DNA"/>
</dbReference>
<feature type="region of interest" description="Disordered" evidence="1">
    <location>
        <begin position="1"/>
        <end position="20"/>
    </location>
</feature>
<dbReference type="Proteomes" id="UP000704712">
    <property type="component" value="Unassembled WGS sequence"/>
</dbReference>
<dbReference type="AlphaFoldDB" id="A0A833W727"/>
<reference evidence="2" key="1">
    <citation type="submission" date="2020-04" db="EMBL/GenBank/DDBJ databases">
        <title>Hybrid Assembly of Korean Phytophthora infestans isolates.</title>
        <authorList>
            <person name="Prokchorchik M."/>
            <person name="Lee Y."/>
            <person name="Seo J."/>
            <person name="Cho J.-H."/>
            <person name="Park Y.-E."/>
            <person name="Jang D.-C."/>
            <person name="Im J.-S."/>
            <person name="Choi J.-G."/>
            <person name="Park H.-J."/>
            <person name="Lee G.-B."/>
            <person name="Lee Y.-G."/>
            <person name="Hong S.-Y."/>
            <person name="Cho K."/>
            <person name="Sohn K.H."/>
        </authorList>
    </citation>
    <scope>NUCLEOTIDE SEQUENCE</scope>
    <source>
        <strain evidence="2">KR_1_A1</strain>
        <strain evidence="3">KR_2_A2</strain>
    </source>
</reference>
<accession>A0A833W727</accession>
<gene>
    <name evidence="2" type="ORF">GN244_ATG16797</name>
    <name evidence="3" type="ORF">GN958_ATG16664</name>
</gene>
<dbReference type="Proteomes" id="UP000602510">
    <property type="component" value="Unassembled WGS sequence"/>
</dbReference>
<evidence type="ECO:0000313" key="3">
    <source>
        <dbReference type="EMBL" id="KAF4134189.1"/>
    </source>
</evidence>
<comment type="caution">
    <text evidence="2">The sequence shown here is derived from an EMBL/GenBank/DDBJ whole genome shotgun (WGS) entry which is preliminary data.</text>
</comment>
<evidence type="ECO:0000313" key="4">
    <source>
        <dbReference type="Proteomes" id="UP000602510"/>
    </source>
</evidence>
<protein>
    <submittedName>
        <fullName evidence="2">Uncharacterized protein</fullName>
    </submittedName>
</protein>
<dbReference type="EMBL" id="WSZM01000587">
    <property type="protein sequence ID" value="KAF4031342.1"/>
    <property type="molecule type" value="Genomic_DNA"/>
</dbReference>
<name>A0A833W727_PHYIN</name>
<proteinExistence type="predicted"/>
<evidence type="ECO:0000313" key="2">
    <source>
        <dbReference type="EMBL" id="KAF4031342.1"/>
    </source>
</evidence>